<keyword evidence="2" id="KW-1185">Reference proteome</keyword>
<dbReference type="GO" id="GO:0006310">
    <property type="term" value="P:DNA recombination"/>
    <property type="evidence" value="ECO:0007669"/>
    <property type="project" value="InterPro"/>
</dbReference>
<comment type="caution">
    <text evidence="1">The sequence shown here is derived from an EMBL/GenBank/DDBJ whole genome shotgun (WGS) entry which is preliminary data.</text>
</comment>
<dbReference type="GO" id="GO:0006281">
    <property type="term" value="P:DNA repair"/>
    <property type="evidence" value="ECO:0007669"/>
    <property type="project" value="InterPro"/>
</dbReference>
<dbReference type="AlphaFoldDB" id="A0A919A2S4"/>
<dbReference type="SUPFAM" id="SSF103084">
    <property type="entry name" value="Holliday junction resolvase RusA"/>
    <property type="match status" value="1"/>
</dbReference>
<gene>
    <name evidence="1" type="ORF">GCM10018772_04910</name>
</gene>
<reference evidence="1" key="2">
    <citation type="submission" date="2020-09" db="EMBL/GenBank/DDBJ databases">
        <authorList>
            <person name="Sun Q."/>
            <person name="Ohkuma M."/>
        </authorList>
    </citation>
    <scope>NUCLEOTIDE SEQUENCE</scope>
    <source>
        <strain evidence="1">JCM 4477</strain>
    </source>
</reference>
<evidence type="ECO:0000313" key="1">
    <source>
        <dbReference type="EMBL" id="GHE84826.1"/>
    </source>
</evidence>
<dbReference type="RefSeq" id="WP_190202384.1">
    <property type="nucleotide sequence ID" value="NZ_BNBI01000001.1"/>
</dbReference>
<protein>
    <submittedName>
        <fullName evidence="1">Uncharacterized protein</fullName>
    </submittedName>
</protein>
<sequence>MSTLFDTTEVPAATTAAGPRPAPFVIELPAGTKLLNSNQRRHRHEQARIIARLRETAFKAVSESPALMDALAAAKPGPLFQRAHILGVLRPATNGRCDPANWYPSFKAAVDGLVDAGVLEDDDHTRVVGPDMRLGQKVARGQLVLVVRGLEPGEDPLGYEAVAR</sequence>
<evidence type="ECO:0000313" key="2">
    <source>
        <dbReference type="Proteomes" id="UP000630718"/>
    </source>
</evidence>
<dbReference type="Proteomes" id="UP000630718">
    <property type="component" value="Unassembled WGS sequence"/>
</dbReference>
<dbReference type="InterPro" id="IPR036614">
    <property type="entry name" value="RusA-like_sf"/>
</dbReference>
<dbReference type="EMBL" id="BNBI01000001">
    <property type="protein sequence ID" value="GHE84826.1"/>
    <property type="molecule type" value="Genomic_DNA"/>
</dbReference>
<dbReference type="GO" id="GO:0000287">
    <property type="term" value="F:magnesium ion binding"/>
    <property type="evidence" value="ECO:0007669"/>
    <property type="project" value="InterPro"/>
</dbReference>
<accession>A0A919A2S4</accession>
<proteinExistence type="predicted"/>
<name>A0A919A2S4_9ACTN</name>
<organism evidence="1 2">
    <name type="scientific">Streptomyces fumanus</name>
    <dbReference type="NCBI Taxonomy" id="67302"/>
    <lineage>
        <taxon>Bacteria</taxon>
        <taxon>Bacillati</taxon>
        <taxon>Actinomycetota</taxon>
        <taxon>Actinomycetes</taxon>
        <taxon>Kitasatosporales</taxon>
        <taxon>Streptomycetaceae</taxon>
        <taxon>Streptomyces</taxon>
    </lineage>
</organism>
<reference evidence="1" key="1">
    <citation type="journal article" date="2014" name="Int. J. Syst. Evol. Microbiol.">
        <title>Complete genome sequence of Corynebacterium casei LMG S-19264T (=DSM 44701T), isolated from a smear-ripened cheese.</title>
        <authorList>
            <consortium name="US DOE Joint Genome Institute (JGI-PGF)"/>
            <person name="Walter F."/>
            <person name="Albersmeier A."/>
            <person name="Kalinowski J."/>
            <person name="Ruckert C."/>
        </authorList>
    </citation>
    <scope>NUCLEOTIDE SEQUENCE</scope>
    <source>
        <strain evidence="1">JCM 4477</strain>
    </source>
</reference>